<evidence type="ECO:0000313" key="2">
    <source>
        <dbReference type="Proteomes" id="UP000499080"/>
    </source>
</evidence>
<dbReference type="GO" id="GO:0003676">
    <property type="term" value="F:nucleic acid binding"/>
    <property type="evidence" value="ECO:0007669"/>
    <property type="project" value="InterPro"/>
</dbReference>
<dbReference type="Proteomes" id="UP000499080">
    <property type="component" value="Unassembled WGS sequence"/>
</dbReference>
<dbReference type="PANTHER" id="PTHR46060:SF1">
    <property type="entry name" value="MARINER MOS1 TRANSPOSASE-LIKE PROTEIN"/>
    <property type="match status" value="1"/>
</dbReference>
<dbReference type="InterPro" id="IPR036397">
    <property type="entry name" value="RNaseH_sf"/>
</dbReference>
<sequence length="193" mass="22186">MSYSSAASSLNQVVTAFSNSSSLPKRLPPRNSFSLRKKMEIARSDTCTINANCYCETLRKLRRDIQNRRREMLSGGIVLLHDIARPHIAAATQELLDQFGWKFFYLPPYIPDLAPSDFHLFLKLKEFLGGKRFGSDEELENAVTTWLNELAAEEYDMGILKLVEIYDKCLNIGGDYVEKCWKFPVCNRIVFFQ</sequence>
<dbReference type="EMBL" id="BGPR01000041">
    <property type="protein sequence ID" value="GBL85047.1"/>
    <property type="molecule type" value="Genomic_DNA"/>
</dbReference>
<name>A0A4Y2AZN3_ARAVE</name>
<reference evidence="1 2" key="1">
    <citation type="journal article" date="2019" name="Sci. Rep.">
        <title>Orb-weaving spider Araneus ventricosus genome elucidates the spidroin gene catalogue.</title>
        <authorList>
            <person name="Kono N."/>
            <person name="Nakamura H."/>
            <person name="Ohtoshi R."/>
            <person name="Moran D.A.P."/>
            <person name="Shinohara A."/>
            <person name="Yoshida Y."/>
            <person name="Fujiwara M."/>
            <person name="Mori M."/>
            <person name="Tomita M."/>
            <person name="Arakawa K."/>
        </authorList>
    </citation>
    <scope>NUCLEOTIDE SEQUENCE [LARGE SCALE GENOMIC DNA]</scope>
</reference>
<accession>A0A4Y2AZN3</accession>
<comment type="caution">
    <text evidence="1">The sequence shown here is derived from an EMBL/GenBank/DDBJ whole genome shotgun (WGS) entry which is preliminary data.</text>
</comment>
<dbReference type="PANTHER" id="PTHR46060">
    <property type="entry name" value="MARINER MOS1 TRANSPOSASE-LIKE PROTEIN"/>
    <property type="match status" value="1"/>
</dbReference>
<proteinExistence type="predicted"/>
<dbReference type="InterPro" id="IPR052709">
    <property type="entry name" value="Transposase-MT_Hybrid"/>
</dbReference>
<gene>
    <name evidence="1" type="ORF">AVEN_221285_1</name>
</gene>
<dbReference type="AlphaFoldDB" id="A0A4Y2AZN3"/>
<evidence type="ECO:0008006" key="3">
    <source>
        <dbReference type="Google" id="ProtNLM"/>
    </source>
</evidence>
<evidence type="ECO:0000313" key="1">
    <source>
        <dbReference type="EMBL" id="GBL85047.1"/>
    </source>
</evidence>
<organism evidence="1 2">
    <name type="scientific">Araneus ventricosus</name>
    <name type="common">Orbweaver spider</name>
    <name type="synonym">Epeira ventricosa</name>
    <dbReference type="NCBI Taxonomy" id="182803"/>
    <lineage>
        <taxon>Eukaryota</taxon>
        <taxon>Metazoa</taxon>
        <taxon>Ecdysozoa</taxon>
        <taxon>Arthropoda</taxon>
        <taxon>Chelicerata</taxon>
        <taxon>Arachnida</taxon>
        <taxon>Araneae</taxon>
        <taxon>Araneomorphae</taxon>
        <taxon>Entelegynae</taxon>
        <taxon>Araneoidea</taxon>
        <taxon>Araneidae</taxon>
        <taxon>Araneus</taxon>
    </lineage>
</organism>
<dbReference type="OrthoDB" id="6433270at2759"/>
<protein>
    <recommendedName>
        <fullName evidence="3">Histone-lysine N-methyltransferase SETMAR</fullName>
    </recommendedName>
</protein>
<dbReference type="Gene3D" id="3.30.420.10">
    <property type="entry name" value="Ribonuclease H-like superfamily/Ribonuclease H"/>
    <property type="match status" value="1"/>
</dbReference>
<keyword evidence="2" id="KW-1185">Reference proteome</keyword>